<dbReference type="InterPro" id="IPR036375">
    <property type="entry name" value="Hemopexin-like_dom_sf"/>
</dbReference>
<dbReference type="Pfam" id="PF00045">
    <property type="entry name" value="Hemopexin"/>
    <property type="match status" value="3"/>
</dbReference>
<dbReference type="GO" id="GO:0030198">
    <property type="term" value="P:extracellular matrix organization"/>
    <property type="evidence" value="ECO:0007669"/>
    <property type="project" value="TreeGrafter"/>
</dbReference>
<dbReference type="SMART" id="SM00120">
    <property type="entry name" value="HX"/>
    <property type="match status" value="3"/>
</dbReference>
<dbReference type="PANTHER" id="PTHR10201:SF331">
    <property type="entry name" value="MATRIX METALLOPROTEINASE-14-LIKE ISOFORM X1"/>
    <property type="match status" value="1"/>
</dbReference>
<dbReference type="CDD" id="cd00094">
    <property type="entry name" value="HX"/>
    <property type="match status" value="1"/>
</dbReference>
<proteinExistence type="predicted"/>
<evidence type="ECO:0000256" key="1">
    <source>
        <dbReference type="ARBA" id="ARBA00022737"/>
    </source>
</evidence>
<dbReference type="EMBL" id="BSSA01000010">
    <property type="protein sequence ID" value="GLW71048.1"/>
    <property type="molecule type" value="Genomic_DNA"/>
</dbReference>
<dbReference type="Gene3D" id="3.40.80.10">
    <property type="entry name" value="Peptidoglycan recognition protein-like"/>
    <property type="match status" value="1"/>
</dbReference>
<comment type="caution">
    <text evidence="2">The sequence shown here is derived from an EMBL/GenBank/DDBJ whole genome shotgun (WGS) entry which is preliminary data.</text>
</comment>
<dbReference type="InterPro" id="IPR018487">
    <property type="entry name" value="Hemopexin-like_repeat"/>
</dbReference>
<organism evidence="2 3">
    <name type="scientific">Kitasatospora phosalacinea</name>
    <dbReference type="NCBI Taxonomy" id="2065"/>
    <lineage>
        <taxon>Bacteria</taxon>
        <taxon>Bacillati</taxon>
        <taxon>Actinomycetota</taxon>
        <taxon>Actinomycetes</taxon>
        <taxon>Kitasatosporales</taxon>
        <taxon>Streptomycetaceae</taxon>
        <taxon>Kitasatospora</taxon>
    </lineage>
</organism>
<keyword evidence="1" id="KW-0677">Repeat</keyword>
<dbReference type="GO" id="GO:0030574">
    <property type="term" value="P:collagen catabolic process"/>
    <property type="evidence" value="ECO:0007669"/>
    <property type="project" value="TreeGrafter"/>
</dbReference>
<dbReference type="GO" id="GO:0008745">
    <property type="term" value="F:N-acetylmuramoyl-L-alanine amidase activity"/>
    <property type="evidence" value="ECO:0007669"/>
    <property type="project" value="InterPro"/>
</dbReference>
<evidence type="ECO:0000313" key="3">
    <source>
        <dbReference type="Proteomes" id="UP001165041"/>
    </source>
</evidence>
<dbReference type="Gene3D" id="2.110.10.10">
    <property type="entry name" value="Hemopexin-like domain"/>
    <property type="match status" value="2"/>
</dbReference>
<dbReference type="RefSeq" id="WP_285736857.1">
    <property type="nucleotide sequence ID" value="NZ_BSSA01000010.1"/>
</dbReference>
<protein>
    <recommendedName>
        <fullName evidence="4">Hemopexin</fullName>
    </recommendedName>
</protein>
<dbReference type="Proteomes" id="UP001165041">
    <property type="component" value="Unassembled WGS sequence"/>
</dbReference>
<sequence>MGTGVYFFRDGRYVRYDRGDDAAGDAREVAGNWPGLAEAGFDRPDAAVNFEAGKAFFFRGSDYVRYDIAADRADPGYPLSIGDQWPGLREAGFDAGLDAVANWGNGKAYFFKGAQYLRYDIAADRADPGYPLSIGDQWPGLREAGFDAGLDAVVNWGNGKAYFFKGAQYLRYDIAADRADPGYPLSIGDQWPGLAPAGFGTSVRAALDLFDGRDLWLPNAERMPATKNGPKYLPLPWRGVLHTTEGSTIAGALQTFRDTNFWPTLTIEPNTLRVVQHYSLNAGARALSDHATAENAARCVQIEIVGFAAQTPTWAPEQLAFIRDVIREIEALVPIPRTSGRTFLDAAGVSSQPGNRMSVDEWRRFSGWCGHQHVPGETHWDPGALDIDTVLG</sequence>
<dbReference type="PROSITE" id="PS51642">
    <property type="entry name" value="HEMOPEXIN_2"/>
    <property type="match status" value="3"/>
</dbReference>
<dbReference type="AlphaFoldDB" id="A0A9W6Q9W2"/>
<name>A0A9W6Q9W2_9ACTN</name>
<reference evidence="2" key="1">
    <citation type="submission" date="2023-02" db="EMBL/GenBank/DDBJ databases">
        <title>Kitasatospora phosalacinea NBRC 14627.</title>
        <authorList>
            <person name="Ichikawa N."/>
            <person name="Sato H."/>
            <person name="Tonouchi N."/>
        </authorList>
    </citation>
    <scope>NUCLEOTIDE SEQUENCE</scope>
    <source>
        <strain evidence="2">NBRC 14627</strain>
    </source>
</reference>
<evidence type="ECO:0008006" key="4">
    <source>
        <dbReference type="Google" id="ProtNLM"/>
    </source>
</evidence>
<dbReference type="GO" id="GO:0005615">
    <property type="term" value="C:extracellular space"/>
    <property type="evidence" value="ECO:0007669"/>
    <property type="project" value="TreeGrafter"/>
</dbReference>
<dbReference type="GO" id="GO:0004222">
    <property type="term" value="F:metalloendopeptidase activity"/>
    <property type="evidence" value="ECO:0007669"/>
    <property type="project" value="TreeGrafter"/>
</dbReference>
<dbReference type="GO" id="GO:0009253">
    <property type="term" value="P:peptidoglycan catabolic process"/>
    <property type="evidence" value="ECO:0007669"/>
    <property type="project" value="InterPro"/>
</dbReference>
<accession>A0A9W6Q9W2</accession>
<dbReference type="InterPro" id="IPR036505">
    <property type="entry name" value="Amidase/PGRP_sf"/>
</dbReference>
<dbReference type="PANTHER" id="PTHR10201">
    <property type="entry name" value="MATRIX METALLOPROTEINASE"/>
    <property type="match status" value="1"/>
</dbReference>
<dbReference type="SUPFAM" id="SSF50923">
    <property type="entry name" value="Hemopexin-like domain"/>
    <property type="match status" value="1"/>
</dbReference>
<evidence type="ECO:0000313" key="2">
    <source>
        <dbReference type="EMBL" id="GLW71048.1"/>
    </source>
</evidence>
<gene>
    <name evidence="2" type="ORF">Kpho02_33470</name>
</gene>
<dbReference type="InterPro" id="IPR000585">
    <property type="entry name" value="Hemopexin-like_dom"/>
</dbReference>